<dbReference type="AlphaFoldDB" id="A0A1I5ZG66"/>
<dbReference type="InterPro" id="IPR001525">
    <property type="entry name" value="C5_MeTfrase"/>
</dbReference>
<evidence type="ECO:0000256" key="5">
    <source>
        <dbReference type="ARBA" id="ARBA00022747"/>
    </source>
</evidence>
<evidence type="ECO:0000256" key="4">
    <source>
        <dbReference type="ARBA" id="ARBA00022691"/>
    </source>
</evidence>
<dbReference type="GO" id="GO:0032259">
    <property type="term" value="P:methylation"/>
    <property type="evidence" value="ECO:0007669"/>
    <property type="project" value="UniProtKB-KW"/>
</dbReference>
<dbReference type="NCBIfam" id="TIGR00675">
    <property type="entry name" value="dcm"/>
    <property type="match status" value="1"/>
</dbReference>
<keyword evidence="5" id="KW-0680">Restriction system</keyword>
<dbReference type="PROSITE" id="PS51679">
    <property type="entry name" value="SAM_MT_C5"/>
    <property type="match status" value="1"/>
</dbReference>
<dbReference type="GO" id="GO:0044027">
    <property type="term" value="P:negative regulation of gene expression via chromosomal CpG island methylation"/>
    <property type="evidence" value="ECO:0007669"/>
    <property type="project" value="TreeGrafter"/>
</dbReference>
<evidence type="ECO:0000313" key="10">
    <source>
        <dbReference type="Proteomes" id="UP000199031"/>
    </source>
</evidence>
<dbReference type="PANTHER" id="PTHR10629">
    <property type="entry name" value="CYTOSINE-SPECIFIC METHYLTRANSFERASE"/>
    <property type="match status" value="1"/>
</dbReference>
<dbReference type="EMBL" id="FOXQ01000025">
    <property type="protein sequence ID" value="SFQ55456.1"/>
    <property type="molecule type" value="Genomic_DNA"/>
</dbReference>
<evidence type="ECO:0000256" key="3">
    <source>
        <dbReference type="ARBA" id="ARBA00022679"/>
    </source>
</evidence>
<proteinExistence type="inferred from homology"/>
<dbReference type="GO" id="GO:0003677">
    <property type="term" value="F:DNA binding"/>
    <property type="evidence" value="ECO:0007669"/>
    <property type="project" value="TreeGrafter"/>
</dbReference>
<dbReference type="EC" id="2.1.1.37" evidence="1"/>
<protein>
    <recommendedName>
        <fullName evidence="1">DNA (cytosine-5-)-methyltransferase</fullName>
        <ecNumber evidence="1">2.1.1.37</ecNumber>
    </recommendedName>
</protein>
<dbReference type="RefSeq" id="WP_090663300.1">
    <property type="nucleotide sequence ID" value="NZ_FOXQ01000025.1"/>
</dbReference>
<dbReference type="PROSITE" id="PS00095">
    <property type="entry name" value="C5_MTASE_2"/>
    <property type="match status" value="1"/>
</dbReference>
<evidence type="ECO:0000256" key="1">
    <source>
        <dbReference type="ARBA" id="ARBA00011975"/>
    </source>
</evidence>
<sequence>MRYTCIDSFSGAGGLSLGLSKAGFEILFSFDIDELSIKTQKLNTKYFNHEAVCADITQLNSKQLMKQLGIKKGELTLFAGGPPCQGFSIQRIGEDSDDRNNLVFEFMKKVVDFLPKFFLMENVPGIAGKRGKEILEEALDYAEQNGYAIHRQILDAQDYGVPQRRKRLIIIGERKLNGKLKFQFPKASTKKITVREVISKLPKPPADGKEHEKISLHRSDKLSKVNLERIKYLKPGQGREFLPENLLADCHKIDSSVIGHRNVYGRMSWDKVAPTITARFDSFTRGLFGHPEQHRTISLREGALLQTFPMDFDFCGNKVDVARQIGNAVPPKLAFEIGKKIIQSIV</sequence>
<reference evidence="9 10" key="1">
    <citation type="submission" date="2016-10" db="EMBL/GenBank/DDBJ databases">
        <authorList>
            <person name="de Groot N.N."/>
        </authorList>
    </citation>
    <scope>NUCLEOTIDE SEQUENCE [LARGE SCALE GENOMIC DNA]</scope>
    <source>
        <strain evidence="9 10">DSM 28286</strain>
    </source>
</reference>
<dbReference type="GO" id="GO:0009307">
    <property type="term" value="P:DNA restriction-modification system"/>
    <property type="evidence" value="ECO:0007669"/>
    <property type="project" value="UniProtKB-KW"/>
</dbReference>
<evidence type="ECO:0000256" key="2">
    <source>
        <dbReference type="ARBA" id="ARBA00022603"/>
    </source>
</evidence>
<dbReference type="OrthoDB" id="32195at2"/>
<name>A0A1I5ZG66_9BACT</name>
<dbReference type="InterPro" id="IPR050390">
    <property type="entry name" value="C5-Methyltransferase"/>
</dbReference>
<organism evidence="9 10">
    <name type="scientific">Parafilimonas terrae</name>
    <dbReference type="NCBI Taxonomy" id="1465490"/>
    <lineage>
        <taxon>Bacteria</taxon>
        <taxon>Pseudomonadati</taxon>
        <taxon>Bacteroidota</taxon>
        <taxon>Chitinophagia</taxon>
        <taxon>Chitinophagales</taxon>
        <taxon>Chitinophagaceae</taxon>
        <taxon>Parafilimonas</taxon>
    </lineage>
</organism>
<evidence type="ECO:0000256" key="7">
    <source>
        <dbReference type="PROSITE-ProRule" id="PRU01016"/>
    </source>
</evidence>
<evidence type="ECO:0000256" key="6">
    <source>
        <dbReference type="ARBA" id="ARBA00047422"/>
    </source>
</evidence>
<accession>A0A1I5ZG66</accession>
<keyword evidence="4 7" id="KW-0949">S-adenosyl-L-methionine</keyword>
<dbReference type="PANTHER" id="PTHR10629:SF52">
    <property type="entry name" value="DNA (CYTOSINE-5)-METHYLTRANSFERASE 1"/>
    <property type="match status" value="1"/>
</dbReference>
<feature type="active site" evidence="7">
    <location>
        <position position="84"/>
    </location>
</feature>
<dbReference type="SUPFAM" id="SSF53335">
    <property type="entry name" value="S-adenosyl-L-methionine-dependent methyltransferases"/>
    <property type="match status" value="1"/>
</dbReference>
<dbReference type="GO" id="GO:0003886">
    <property type="term" value="F:DNA (cytosine-5-)-methyltransferase activity"/>
    <property type="evidence" value="ECO:0007669"/>
    <property type="project" value="UniProtKB-EC"/>
</dbReference>
<dbReference type="InterPro" id="IPR031303">
    <property type="entry name" value="C5_meth_CS"/>
</dbReference>
<dbReference type="Pfam" id="PF00145">
    <property type="entry name" value="DNA_methylase"/>
    <property type="match status" value="1"/>
</dbReference>
<dbReference type="STRING" id="1465490.SAMN05444277_1255"/>
<dbReference type="Gene3D" id="3.40.50.150">
    <property type="entry name" value="Vaccinia Virus protein VP39"/>
    <property type="match status" value="1"/>
</dbReference>
<keyword evidence="2 7" id="KW-0489">Methyltransferase</keyword>
<evidence type="ECO:0000313" key="9">
    <source>
        <dbReference type="EMBL" id="SFQ55456.1"/>
    </source>
</evidence>
<dbReference type="Gene3D" id="3.90.120.10">
    <property type="entry name" value="DNA Methylase, subunit A, domain 2"/>
    <property type="match status" value="1"/>
</dbReference>
<dbReference type="Proteomes" id="UP000199031">
    <property type="component" value="Unassembled WGS sequence"/>
</dbReference>
<comment type="catalytic activity">
    <reaction evidence="6">
        <text>a 2'-deoxycytidine in DNA + S-adenosyl-L-methionine = a 5-methyl-2'-deoxycytidine in DNA + S-adenosyl-L-homocysteine + H(+)</text>
        <dbReference type="Rhea" id="RHEA:13681"/>
        <dbReference type="Rhea" id="RHEA-COMP:11369"/>
        <dbReference type="Rhea" id="RHEA-COMP:11370"/>
        <dbReference type="ChEBI" id="CHEBI:15378"/>
        <dbReference type="ChEBI" id="CHEBI:57856"/>
        <dbReference type="ChEBI" id="CHEBI:59789"/>
        <dbReference type="ChEBI" id="CHEBI:85452"/>
        <dbReference type="ChEBI" id="CHEBI:85454"/>
        <dbReference type="EC" id="2.1.1.37"/>
    </reaction>
</comment>
<dbReference type="PRINTS" id="PR00105">
    <property type="entry name" value="C5METTRFRASE"/>
</dbReference>
<gene>
    <name evidence="9" type="ORF">SAMN05444277_1255</name>
</gene>
<keyword evidence="10" id="KW-1185">Reference proteome</keyword>
<evidence type="ECO:0000256" key="8">
    <source>
        <dbReference type="RuleBase" id="RU000416"/>
    </source>
</evidence>
<comment type="similarity">
    <text evidence="7 8">Belongs to the class I-like SAM-binding methyltransferase superfamily. C5-methyltransferase family.</text>
</comment>
<dbReference type="InterPro" id="IPR029063">
    <property type="entry name" value="SAM-dependent_MTases_sf"/>
</dbReference>
<keyword evidence="3 7" id="KW-0808">Transferase</keyword>